<dbReference type="RefSeq" id="WP_043746940.1">
    <property type="nucleotide sequence ID" value="NZ_AQQX01000002.1"/>
</dbReference>
<evidence type="ECO:0000313" key="4">
    <source>
        <dbReference type="EMBL" id="KGM49675.1"/>
    </source>
</evidence>
<dbReference type="SMART" id="SM00822">
    <property type="entry name" value="PKS_KR"/>
    <property type="match status" value="1"/>
</dbReference>
<dbReference type="InterPro" id="IPR036291">
    <property type="entry name" value="NAD(P)-bd_dom_sf"/>
</dbReference>
<dbReference type="Gene3D" id="3.40.50.720">
    <property type="entry name" value="NAD(P)-binding Rossmann-like Domain"/>
    <property type="match status" value="1"/>
</dbReference>
<dbReference type="OrthoDB" id="335726at2"/>
<accession>A0A0A0EH74</accession>
<feature type="domain" description="Ketoreductase" evidence="3">
    <location>
        <begin position="7"/>
        <end position="184"/>
    </location>
</feature>
<dbReference type="EMBL" id="AQQX01000002">
    <property type="protein sequence ID" value="KGM49675.1"/>
    <property type="molecule type" value="Genomic_DNA"/>
</dbReference>
<evidence type="ECO:0000256" key="1">
    <source>
        <dbReference type="ARBA" id="ARBA00006484"/>
    </source>
</evidence>
<dbReference type="SUPFAM" id="SSF51735">
    <property type="entry name" value="NAD(P)-binding Rossmann-fold domains"/>
    <property type="match status" value="1"/>
</dbReference>
<dbReference type="PANTHER" id="PTHR44196:SF1">
    <property type="entry name" value="DEHYDROGENASE_REDUCTASE SDR FAMILY MEMBER 7B"/>
    <property type="match status" value="1"/>
</dbReference>
<dbReference type="PROSITE" id="PS00061">
    <property type="entry name" value="ADH_SHORT"/>
    <property type="match status" value="1"/>
</dbReference>
<comment type="caution">
    <text evidence="4">The sequence shown here is derived from an EMBL/GenBank/DDBJ whole genome shotgun (WGS) entry which is preliminary data.</text>
</comment>
<dbReference type="InterPro" id="IPR002347">
    <property type="entry name" value="SDR_fam"/>
</dbReference>
<evidence type="ECO:0000259" key="3">
    <source>
        <dbReference type="SMART" id="SM00822"/>
    </source>
</evidence>
<dbReference type="AlphaFoldDB" id="A0A0A0EH74"/>
<dbReference type="PRINTS" id="PR00081">
    <property type="entry name" value="GDHRDH"/>
</dbReference>
<dbReference type="InterPro" id="IPR020904">
    <property type="entry name" value="Sc_DH/Rdtase_CS"/>
</dbReference>
<evidence type="ECO:0000256" key="2">
    <source>
        <dbReference type="ARBA" id="ARBA00023002"/>
    </source>
</evidence>
<proteinExistence type="inferred from homology"/>
<sequence>MQDWQGKTYWLIGASEGLGAALAEQLSRVGVKVILSARNEDRLRELADSLPGQARVLPLDVQDSAAVKAAADEVGDIDGMIFLAGAYWPFGAKDWNDEQAETMADVNFGGAMRAVGAVLPRMQARDHGHIVLTGSLTAYGGLPGAAPYVATKAGIMSLAESLRCDLQKTGVKVQLLNPGYIRTRLTDKNDFRMPGIMEPEDAARICFEHMNSDSFSRAFPTWFSFIFRGARFLPGWLYFRIFG</sequence>
<dbReference type="InterPro" id="IPR057326">
    <property type="entry name" value="KR_dom"/>
</dbReference>
<dbReference type="Pfam" id="PF00106">
    <property type="entry name" value="adh_short"/>
    <property type="match status" value="1"/>
</dbReference>
<dbReference type="STRING" id="1461694.ATO9_06590"/>
<protein>
    <submittedName>
        <fullName evidence="4">Short-chain dehydrogenase</fullName>
    </submittedName>
</protein>
<dbReference type="eggNOG" id="COG0300">
    <property type="taxonomic scope" value="Bacteria"/>
</dbReference>
<dbReference type="GO" id="GO:0016020">
    <property type="term" value="C:membrane"/>
    <property type="evidence" value="ECO:0007669"/>
    <property type="project" value="TreeGrafter"/>
</dbReference>
<evidence type="ECO:0000313" key="5">
    <source>
        <dbReference type="Proteomes" id="UP000030004"/>
    </source>
</evidence>
<name>A0A0A0EH74_9RHOB</name>
<dbReference type="Proteomes" id="UP000030004">
    <property type="component" value="Unassembled WGS sequence"/>
</dbReference>
<dbReference type="PANTHER" id="PTHR44196">
    <property type="entry name" value="DEHYDROGENASE/REDUCTASE SDR FAMILY MEMBER 7B"/>
    <property type="match status" value="1"/>
</dbReference>
<reference evidence="4 5" key="1">
    <citation type="journal article" date="2015" name="Antonie Van Leeuwenhoek">
        <title>Pseudooceanicola atlanticus gen. nov. sp. nov., isolated from surface seawater of the Atlantic Ocean and reclassification of Oceanicola batsensis, Oceanicola marinus, Oceanicola nitratireducens, Oceanicola nanhaiensis, Oceanicola antarcticus and Oceanicola flagellatus, as Pseudooceanicola batsensis comb. nov., Pseudooceanicola marinus comb. nov., Pseudooceanicola nitratireducens comb. nov., Pseudooceanicola nanhaiensis comb. nov., Pseudooceanicola antarcticus comb. nov., and Pseudooceanicola flagellatus comb. nov.</title>
        <authorList>
            <person name="Lai Q."/>
            <person name="Li G."/>
            <person name="Liu X."/>
            <person name="Du Y."/>
            <person name="Sun F."/>
            <person name="Shao Z."/>
        </authorList>
    </citation>
    <scope>NUCLEOTIDE SEQUENCE [LARGE SCALE GENOMIC DNA]</scope>
    <source>
        <strain evidence="4 5">22II-s11g</strain>
    </source>
</reference>
<organism evidence="4 5">
    <name type="scientific">Pseudooceanicola atlanticus</name>
    <dbReference type="NCBI Taxonomy" id="1461694"/>
    <lineage>
        <taxon>Bacteria</taxon>
        <taxon>Pseudomonadati</taxon>
        <taxon>Pseudomonadota</taxon>
        <taxon>Alphaproteobacteria</taxon>
        <taxon>Rhodobacterales</taxon>
        <taxon>Paracoccaceae</taxon>
        <taxon>Pseudooceanicola</taxon>
    </lineage>
</organism>
<gene>
    <name evidence="4" type="ORF">ATO9_06590</name>
</gene>
<comment type="similarity">
    <text evidence="1">Belongs to the short-chain dehydrogenases/reductases (SDR) family.</text>
</comment>
<dbReference type="GO" id="GO:0016491">
    <property type="term" value="F:oxidoreductase activity"/>
    <property type="evidence" value="ECO:0007669"/>
    <property type="project" value="UniProtKB-KW"/>
</dbReference>
<keyword evidence="2" id="KW-0560">Oxidoreductase</keyword>
<keyword evidence="5" id="KW-1185">Reference proteome</keyword>